<evidence type="ECO:0000313" key="3">
    <source>
        <dbReference type="Proteomes" id="UP000626109"/>
    </source>
</evidence>
<organism evidence="2 3">
    <name type="scientific">Polarella glacialis</name>
    <name type="common">Dinoflagellate</name>
    <dbReference type="NCBI Taxonomy" id="89957"/>
    <lineage>
        <taxon>Eukaryota</taxon>
        <taxon>Sar</taxon>
        <taxon>Alveolata</taxon>
        <taxon>Dinophyceae</taxon>
        <taxon>Suessiales</taxon>
        <taxon>Suessiaceae</taxon>
        <taxon>Polarella</taxon>
    </lineage>
</organism>
<dbReference type="Proteomes" id="UP000626109">
    <property type="component" value="Unassembled WGS sequence"/>
</dbReference>
<gene>
    <name evidence="2" type="ORF">PGLA2088_LOCUS881</name>
</gene>
<feature type="domain" description="Reverse transcriptase" evidence="1">
    <location>
        <begin position="1"/>
        <end position="146"/>
    </location>
</feature>
<name>A0A813GR75_POLGL</name>
<dbReference type="EMBL" id="CAJNNW010000628">
    <property type="protein sequence ID" value="CAE8629518.1"/>
    <property type="molecule type" value="Genomic_DNA"/>
</dbReference>
<evidence type="ECO:0000259" key="1">
    <source>
        <dbReference type="PROSITE" id="PS50878"/>
    </source>
</evidence>
<dbReference type="Pfam" id="PF00078">
    <property type="entry name" value="RVT_1"/>
    <property type="match status" value="1"/>
</dbReference>
<sequence length="446" mass="48404">MDDLCSDSASQILAYGGSSSQWVNPSLGQGRILYPLLFNIVVNGAAVSAKRACPGVALGPELGAPRVSVLLYADDIVLLAETAQELQDGLDVIAAWARRWRFTFSPGPEKSAVMVVSGPMQPELDYRLGSTVVPYVEHYPYLGVIFDHKGKWGPHVDHVTSRCDKRFAECAAWALREKLDLQWCDNLFRSYSLPAFLHGSELAAVVSRAVALMNKSLRTRGRRLLRFPRGSPIAAVFGDLGWSDADALALDRAAGLFGRLRCRALAASRSEIPGMVFRYALRHRSSWACWAAASFGAAGAPSAQLSGVGPGAPLVVSRRWRRDAVLLALVSASHRRFLESTRSVASLSAYLGAQPLPRLQTAVHNRRVPATDARFRGLARCGHHVFADGRISRHLVASSRCLLCGAPDGSLNHLLASCPACRDLRVLWCRRTGTSLCDAVQLVAEP</sequence>
<dbReference type="PANTHER" id="PTHR47027">
    <property type="entry name" value="REVERSE TRANSCRIPTASE DOMAIN-CONTAINING PROTEIN"/>
    <property type="match status" value="1"/>
</dbReference>
<reference evidence="2" key="1">
    <citation type="submission" date="2021-02" db="EMBL/GenBank/DDBJ databases">
        <authorList>
            <person name="Dougan E. K."/>
            <person name="Rhodes N."/>
            <person name="Thang M."/>
            <person name="Chan C."/>
        </authorList>
    </citation>
    <scope>NUCLEOTIDE SEQUENCE</scope>
</reference>
<comment type="caution">
    <text evidence="2">The sequence shown here is derived from an EMBL/GenBank/DDBJ whole genome shotgun (WGS) entry which is preliminary data.</text>
</comment>
<dbReference type="AlphaFoldDB" id="A0A813GR75"/>
<dbReference type="PANTHER" id="PTHR47027:SF20">
    <property type="entry name" value="REVERSE TRANSCRIPTASE-LIKE PROTEIN WITH RNA-DIRECTED DNA POLYMERASE DOMAIN"/>
    <property type="match status" value="1"/>
</dbReference>
<accession>A0A813GR75</accession>
<protein>
    <recommendedName>
        <fullName evidence="1">Reverse transcriptase domain-containing protein</fullName>
    </recommendedName>
</protein>
<proteinExistence type="predicted"/>
<dbReference type="PROSITE" id="PS50878">
    <property type="entry name" value="RT_POL"/>
    <property type="match status" value="1"/>
</dbReference>
<dbReference type="InterPro" id="IPR000477">
    <property type="entry name" value="RT_dom"/>
</dbReference>
<evidence type="ECO:0000313" key="2">
    <source>
        <dbReference type="EMBL" id="CAE8629518.1"/>
    </source>
</evidence>